<accession>A0ABV0NA35</accession>
<keyword evidence="3" id="KW-1185">Reference proteome</keyword>
<comment type="caution">
    <text evidence="2">The sequence shown here is derived from an EMBL/GenBank/DDBJ whole genome shotgun (WGS) entry which is preliminary data.</text>
</comment>
<gene>
    <name evidence="2" type="ORF">GOODEAATRI_007289</name>
</gene>
<evidence type="ECO:0000256" key="1">
    <source>
        <dbReference type="SAM" id="SignalP"/>
    </source>
</evidence>
<feature type="chain" id="PRO_5047497114" evidence="1">
    <location>
        <begin position="36"/>
        <end position="117"/>
    </location>
</feature>
<evidence type="ECO:0000313" key="2">
    <source>
        <dbReference type="EMBL" id="MEQ2167759.1"/>
    </source>
</evidence>
<name>A0ABV0NA35_9TELE</name>
<proteinExistence type="predicted"/>
<reference evidence="2 3" key="1">
    <citation type="submission" date="2021-06" db="EMBL/GenBank/DDBJ databases">
        <authorList>
            <person name="Palmer J.M."/>
        </authorList>
    </citation>
    <scope>NUCLEOTIDE SEQUENCE [LARGE SCALE GENOMIC DNA]</scope>
    <source>
        <strain evidence="2 3">GA_2019</strain>
        <tissue evidence="2">Muscle</tissue>
    </source>
</reference>
<evidence type="ECO:0000313" key="3">
    <source>
        <dbReference type="Proteomes" id="UP001476798"/>
    </source>
</evidence>
<keyword evidence="1" id="KW-0732">Signal</keyword>
<organism evidence="2 3">
    <name type="scientific">Goodea atripinnis</name>
    <dbReference type="NCBI Taxonomy" id="208336"/>
    <lineage>
        <taxon>Eukaryota</taxon>
        <taxon>Metazoa</taxon>
        <taxon>Chordata</taxon>
        <taxon>Craniata</taxon>
        <taxon>Vertebrata</taxon>
        <taxon>Euteleostomi</taxon>
        <taxon>Actinopterygii</taxon>
        <taxon>Neopterygii</taxon>
        <taxon>Teleostei</taxon>
        <taxon>Neoteleostei</taxon>
        <taxon>Acanthomorphata</taxon>
        <taxon>Ovalentaria</taxon>
        <taxon>Atherinomorphae</taxon>
        <taxon>Cyprinodontiformes</taxon>
        <taxon>Goodeidae</taxon>
        <taxon>Goodea</taxon>
    </lineage>
</organism>
<sequence>LQVTTDYTPRGRHLVHSLRVVVGLFLGELAVVVEASPAVLASYDEVTTPRCQKGHPPQPMLAYLTTNSRMPILPTTRTVRLSAHILHMPTMDMSKSHRRSSSFPYLFRLVSFIFLNS</sequence>
<feature type="non-terminal residue" evidence="2">
    <location>
        <position position="1"/>
    </location>
</feature>
<protein>
    <submittedName>
        <fullName evidence="2">Uncharacterized protein</fullName>
    </submittedName>
</protein>
<feature type="signal peptide" evidence="1">
    <location>
        <begin position="1"/>
        <end position="35"/>
    </location>
</feature>
<dbReference type="Proteomes" id="UP001476798">
    <property type="component" value="Unassembled WGS sequence"/>
</dbReference>
<dbReference type="EMBL" id="JAHRIO010030349">
    <property type="protein sequence ID" value="MEQ2167759.1"/>
    <property type="molecule type" value="Genomic_DNA"/>
</dbReference>